<dbReference type="OrthoDB" id="71744at2"/>
<dbReference type="RefSeq" id="WP_088249143.1">
    <property type="nucleotide sequence ID" value="NZ_BNAM01000003.1"/>
</dbReference>
<keyword evidence="2" id="KW-1185">Reference proteome</keyword>
<gene>
    <name evidence="1" type="ORF">CBQ26_13455</name>
</gene>
<organism evidence="1 2">
    <name type="scientific">Deinococcus indicus</name>
    <dbReference type="NCBI Taxonomy" id="223556"/>
    <lineage>
        <taxon>Bacteria</taxon>
        <taxon>Thermotogati</taxon>
        <taxon>Deinococcota</taxon>
        <taxon>Deinococci</taxon>
        <taxon>Deinococcales</taxon>
        <taxon>Deinococcaceae</taxon>
        <taxon>Deinococcus</taxon>
    </lineage>
</organism>
<dbReference type="Proteomes" id="UP000197208">
    <property type="component" value="Unassembled WGS sequence"/>
</dbReference>
<dbReference type="EMBL" id="NHMK01000020">
    <property type="protein sequence ID" value="OWL95054.1"/>
    <property type="molecule type" value="Genomic_DNA"/>
</dbReference>
<name>A0A246BIH1_9DEIO</name>
<accession>A0A246BIH1</accession>
<sequence length="182" mass="19041">MKKLALAAIGLTGILASCGVTVVVGTSDPVRNFRLLSYQSQYTLPSDYVDTATGTRYPKGTSIICDNWNTRLSVTLDWDGTVDLVGARLVGRDSGQTRTVYSAPLGDMYSDSPSVFEFVVGPNTAPLSVGKGGISAQAIVVTPVNTFTVKGATFVDVQAQSSDGTVSPVRQSVQALPVANCS</sequence>
<dbReference type="PROSITE" id="PS51257">
    <property type="entry name" value="PROKAR_LIPOPROTEIN"/>
    <property type="match status" value="1"/>
</dbReference>
<dbReference type="AlphaFoldDB" id="A0A246BIH1"/>
<reference evidence="1 2" key="1">
    <citation type="submission" date="2017-05" db="EMBL/GenBank/DDBJ databases">
        <title>De novo genome assembly of Deniococcus indicus strain DR1.</title>
        <authorList>
            <person name="Chauhan D."/>
            <person name="Yennamalli R.M."/>
            <person name="Priyadarshini R."/>
        </authorList>
    </citation>
    <scope>NUCLEOTIDE SEQUENCE [LARGE SCALE GENOMIC DNA]</scope>
    <source>
        <strain evidence="1 2">DR1</strain>
    </source>
</reference>
<protein>
    <submittedName>
        <fullName evidence="1">Uncharacterized protein</fullName>
    </submittedName>
</protein>
<evidence type="ECO:0000313" key="1">
    <source>
        <dbReference type="EMBL" id="OWL95054.1"/>
    </source>
</evidence>
<evidence type="ECO:0000313" key="2">
    <source>
        <dbReference type="Proteomes" id="UP000197208"/>
    </source>
</evidence>
<proteinExistence type="predicted"/>
<comment type="caution">
    <text evidence="1">The sequence shown here is derived from an EMBL/GenBank/DDBJ whole genome shotgun (WGS) entry which is preliminary data.</text>
</comment>